<accession>A0ABU2CK71</accession>
<keyword evidence="4" id="KW-1185">Reference proteome</keyword>
<dbReference type="EMBL" id="JAVDYE010000001">
    <property type="protein sequence ID" value="MDR7381734.1"/>
    <property type="molecule type" value="Genomic_DNA"/>
</dbReference>
<dbReference type="PROSITE" id="PS52050">
    <property type="entry name" value="WYL"/>
    <property type="match status" value="1"/>
</dbReference>
<evidence type="ECO:0000259" key="2">
    <source>
        <dbReference type="Pfam" id="PF25583"/>
    </source>
</evidence>
<name>A0ABU2CK71_9MICO</name>
<evidence type="ECO:0000313" key="3">
    <source>
        <dbReference type="EMBL" id="MDR7381734.1"/>
    </source>
</evidence>
<dbReference type="PANTHER" id="PTHR34580:SF3">
    <property type="entry name" value="PROTEIN PAFB"/>
    <property type="match status" value="1"/>
</dbReference>
<proteinExistence type="predicted"/>
<feature type="domain" description="WYL" evidence="1">
    <location>
        <begin position="15"/>
        <end position="80"/>
    </location>
</feature>
<dbReference type="Pfam" id="PF13280">
    <property type="entry name" value="WYL"/>
    <property type="match status" value="1"/>
</dbReference>
<sequence>MAYVSHRAAIDDITTLTTLALACRDADAVVFSYRPRSGEESRRTAQPHWIVNAENRLYLVAWDLNRADWRTFRVDRVAEPRRTGNRFAPRPLPDDDAAAFVQARIGDLPSRYRVHATVRAPVERIRAEIVHYGTVQPIDESSCEVHIAAESLDWAAFCLVAIGAPFVVHGPDQAIDHMRAWRHTLTQAATPAPTSR</sequence>
<dbReference type="InterPro" id="IPR026881">
    <property type="entry name" value="WYL_dom"/>
</dbReference>
<gene>
    <name evidence="3" type="ORF">J2S48_001249</name>
</gene>
<organism evidence="3 4">
    <name type="scientific">Promicromonospora iranensis</name>
    <dbReference type="NCBI Taxonomy" id="1105144"/>
    <lineage>
        <taxon>Bacteria</taxon>
        <taxon>Bacillati</taxon>
        <taxon>Actinomycetota</taxon>
        <taxon>Actinomycetes</taxon>
        <taxon>Micrococcales</taxon>
        <taxon>Promicromonosporaceae</taxon>
        <taxon>Promicromonospora</taxon>
    </lineage>
</organism>
<dbReference type="InterPro" id="IPR051534">
    <property type="entry name" value="CBASS_pafABC_assoc_protein"/>
</dbReference>
<dbReference type="Pfam" id="PF25583">
    <property type="entry name" value="WCX"/>
    <property type="match status" value="1"/>
</dbReference>
<reference evidence="3 4" key="1">
    <citation type="submission" date="2023-07" db="EMBL/GenBank/DDBJ databases">
        <title>Sequencing the genomes of 1000 actinobacteria strains.</title>
        <authorList>
            <person name="Klenk H.-P."/>
        </authorList>
    </citation>
    <scope>NUCLEOTIDE SEQUENCE [LARGE SCALE GENOMIC DNA]</scope>
    <source>
        <strain evidence="3 4">DSM 45554</strain>
    </source>
</reference>
<dbReference type="PANTHER" id="PTHR34580">
    <property type="match status" value="1"/>
</dbReference>
<dbReference type="GO" id="GO:0003677">
    <property type="term" value="F:DNA binding"/>
    <property type="evidence" value="ECO:0007669"/>
    <property type="project" value="UniProtKB-KW"/>
</dbReference>
<comment type="caution">
    <text evidence="3">The sequence shown here is derived from an EMBL/GenBank/DDBJ whole genome shotgun (WGS) entry which is preliminary data.</text>
</comment>
<dbReference type="Proteomes" id="UP001183585">
    <property type="component" value="Unassembled WGS sequence"/>
</dbReference>
<dbReference type="RefSeq" id="WP_274998021.1">
    <property type="nucleotide sequence ID" value="NZ_JAJQQP010000020.1"/>
</dbReference>
<dbReference type="PROSITE" id="PS51257">
    <property type="entry name" value="PROKAR_LIPOPROTEIN"/>
    <property type="match status" value="1"/>
</dbReference>
<keyword evidence="3" id="KW-0238">DNA-binding</keyword>
<dbReference type="InterPro" id="IPR057727">
    <property type="entry name" value="WCX_dom"/>
</dbReference>
<evidence type="ECO:0000259" key="1">
    <source>
        <dbReference type="Pfam" id="PF13280"/>
    </source>
</evidence>
<evidence type="ECO:0000313" key="4">
    <source>
        <dbReference type="Proteomes" id="UP001183585"/>
    </source>
</evidence>
<feature type="domain" description="WCX" evidence="2">
    <location>
        <begin position="112"/>
        <end position="180"/>
    </location>
</feature>
<protein>
    <submittedName>
        <fullName evidence="3">DNA-binding transcriptional regulator YafY</fullName>
    </submittedName>
</protein>